<evidence type="ECO:0000313" key="1">
    <source>
        <dbReference type="EMBL" id="MSR92785.1"/>
    </source>
</evidence>
<dbReference type="AlphaFoldDB" id="A0A6N7UX12"/>
<name>A0A6N7UX12_9FIRM</name>
<evidence type="ECO:0008006" key="3">
    <source>
        <dbReference type="Google" id="ProtNLM"/>
    </source>
</evidence>
<dbReference type="EMBL" id="VULY01000008">
    <property type="protein sequence ID" value="MSR92785.1"/>
    <property type="molecule type" value="Genomic_DNA"/>
</dbReference>
<sequence>MKKDTTVTFVPPLELLLNNTVRYDGEYATGATGDLGYAIQYKINLFNNSIKDVEKLSILDVLPAVGDHSISPNEQNAYVERKSTYATPLTGSLEEANPDILEKVEFFYQLSDQGTDLGSVA</sequence>
<proteinExistence type="predicted"/>
<comment type="caution">
    <text evidence="1">The sequence shown here is derived from an EMBL/GenBank/DDBJ whole genome shotgun (WGS) entry which is preliminary data.</text>
</comment>
<reference evidence="1 2" key="1">
    <citation type="submission" date="2019-08" db="EMBL/GenBank/DDBJ databases">
        <title>In-depth cultivation of the pig gut microbiome towards novel bacterial diversity and tailored functional studies.</title>
        <authorList>
            <person name="Wylensek D."/>
            <person name="Hitch T.C.A."/>
            <person name="Clavel T."/>
        </authorList>
    </citation>
    <scope>NUCLEOTIDE SEQUENCE [LARGE SCALE GENOMIC DNA]</scope>
    <source>
        <strain evidence="1 2">68-1-5</strain>
    </source>
</reference>
<keyword evidence="2" id="KW-1185">Reference proteome</keyword>
<protein>
    <recommendedName>
        <fullName evidence="3">DUF11 domain-containing protein</fullName>
    </recommendedName>
</protein>
<dbReference type="RefSeq" id="WP_154475257.1">
    <property type="nucleotide sequence ID" value="NZ_VULY01000008.1"/>
</dbReference>
<organism evidence="1 2">
    <name type="scientific">Suipraeoptans intestinalis</name>
    <dbReference type="NCBI Taxonomy" id="2606628"/>
    <lineage>
        <taxon>Bacteria</taxon>
        <taxon>Bacillati</taxon>
        <taxon>Bacillota</taxon>
        <taxon>Clostridia</taxon>
        <taxon>Lachnospirales</taxon>
        <taxon>Lachnospiraceae</taxon>
        <taxon>Suipraeoptans</taxon>
    </lineage>
</organism>
<dbReference type="Proteomes" id="UP000434409">
    <property type="component" value="Unassembled WGS sequence"/>
</dbReference>
<gene>
    <name evidence="1" type="ORF">FYJ34_00270</name>
</gene>
<evidence type="ECO:0000313" key="2">
    <source>
        <dbReference type="Proteomes" id="UP000434409"/>
    </source>
</evidence>
<accession>A0A6N7UX12</accession>